<accession>A0A432VA46</accession>
<keyword evidence="2" id="KW-1185">Reference proteome</keyword>
<name>A0A432VA46_9HYPH</name>
<gene>
    <name evidence="1" type="ORF">EET67_04995</name>
</gene>
<dbReference type="Proteomes" id="UP000281647">
    <property type="component" value="Unassembled WGS sequence"/>
</dbReference>
<proteinExistence type="predicted"/>
<organism evidence="1 2">
    <name type="scientific">Borborobacter arsenicus</name>
    <dbReference type="NCBI Taxonomy" id="1851146"/>
    <lineage>
        <taxon>Bacteria</taxon>
        <taxon>Pseudomonadati</taxon>
        <taxon>Pseudomonadota</taxon>
        <taxon>Alphaproteobacteria</taxon>
        <taxon>Hyphomicrobiales</taxon>
        <taxon>Phyllobacteriaceae</taxon>
        <taxon>Borborobacter</taxon>
    </lineage>
</organism>
<evidence type="ECO:0000313" key="2">
    <source>
        <dbReference type="Proteomes" id="UP000281647"/>
    </source>
</evidence>
<protein>
    <submittedName>
        <fullName evidence="1">Uncharacterized protein</fullName>
    </submittedName>
</protein>
<comment type="caution">
    <text evidence="1">The sequence shown here is derived from an EMBL/GenBank/DDBJ whole genome shotgun (WGS) entry which is preliminary data.</text>
</comment>
<evidence type="ECO:0000313" key="1">
    <source>
        <dbReference type="EMBL" id="RUM99000.1"/>
    </source>
</evidence>
<sequence>MGWSSGSSTFSRIIEAVKPVVANKEDRKRIYRPIIEAFEDQDWDTQDECVGEDEAYDELYAELYPDDYA</sequence>
<dbReference type="EMBL" id="RKST01000003">
    <property type="protein sequence ID" value="RUM99000.1"/>
    <property type="molecule type" value="Genomic_DNA"/>
</dbReference>
<dbReference type="AlphaFoldDB" id="A0A432VA46"/>
<reference evidence="1 2" key="1">
    <citation type="submission" date="2018-11" db="EMBL/GenBank/DDBJ databases">
        <title>Pseudaminobacter arsenicus sp. nov., an arsenic-resistant bacterium isolated from arsenic-rich aquifers.</title>
        <authorList>
            <person name="Mu Y."/>
        </authorList>
    </citation>
    <scope>NUCLEOTIDE SEQUENCE [LARGE SCALE GENOMIC DNA]</scope>
    <source>
        <strain evidence="1 2">CB3</strain>
    </source>
</reference>
<dbReference type="OrthoDB" id="4243444at2"/>
<dbReference type="RefSeq" id="WP_128624503.1">
    <property type="nucleotide sequence ID" value="NZ_ML133508.1"/>
</dbReference>